<evidence type="ECO:0000313" key="5">
    <source>
        <dbReference type="Proteomes" id="UP000730482"/>
    </source>
</evidence>
<feature type="signal peptide" evidence="2">
    <location>
        <begin position="1"/>
        <end position="21"/>
    </location>
</feature>
<dbReference type="Pfam" id="PF14016">
    <property type="entry name" value="DUF4232"/>
    <property type="match status" value="1"/>
</dbReference>
<protein>
    <submittedName>
        <fullName evidence="4">DUF4232 domain-containing protein</fullName>
    </submittedName>
</protein>
<evidence type="ECO:0000313" key="4">
    <source>
        <dbReference type="EMBL" id="MBS2546522.1"/>
    </source>
</evidence>
<evidence type="ECO:0000256" key="1">
    <source>
        <dbReference type="SAM" id="MobiDB-lite"/>
    </source>
</evidence>
<feature type="compositionally biased region" description="Low complexity" evidence="1">
    <location>
        <begin position="52"/>
        <end position="62"/>
    </location>
</feature>
<comment type="caution">
    <text evidence="4">The sequence shown here is derived from an EMBL/GenBank/DDBJ whole genome shotgun (WGS) entry which is preliminary data.</text>
</comment>
<proteinExistence type="predicted"/>
<evidence type="ECO:0000259" key="3">
    <source>
        <dbReference type="Pfam" id="PF14016"/>
    </source>
</evidence>
<feature type="chain" id="PRO_5045954057" evidence="2">
    <location>
        <begin position="22"/>
        <end position="234"/>
    </location>
</feature>
<dbReference type="RefSeq" id="WP_212008168.1">
    <property type="nucleotide sequence ID" value="NZ_JAAFYZ010000014.1"/>
</dbReference>
<dbReference type="EMBL" id="JAAFYZ010000014">
    <property type="protein sequence ID" value="MBS2546522.1"/>
    <property type="molecule type" value="Genomic_DNA"/>
</dbReference>
<keyword evidence="5" id="KW-1185">Reference proteome</keyword>
<organism evidence="4 5">
    <name type="scientific">Catenulispora pinistramenti</name>
    <dbReference type="NCBI Taxonomy" id="2705254"/>
    <lineage>
        <taxon>Bacteria</taxon>
        <taxon>Bacillati</taxon>
        <taxon>Actinomycetota</taxon>
        <taxon>Actinomycetes</taxon>
        <taxon>Catenulisporales</taxon>
        <taxon>Catenulisporaceae</taxon>
        <taxon>Catenulispora</taxon>
    </lineage>
</organism>
<sequence length="234" mass="22825">MRTTRSAAAAAVFAAVLLAGACSSSTKSTAAAGAPAQTTSSAAAPVTVTSTVTSAPGSASGSSSGGGQSTAVPSSAGSSPATAPGSASGSACQASNLKVTIIHGTDADPDPSKTNDPATVSFQNTGQSTCTMQGHAQVDLVSTSGMDWPLEDQSGTTPKLTLAPGTSALASLYVLSHTDGAGTNGFQVKSAVIIPPDTKTPTTVPWPWTWALEDQSAATHPGTFIGAVNQTASS</sequence>
<name>A0ABS5KJF7_9ACTN</name>
<gene>
    <name evidence="4" type="ORF">KGQ19_06555</name>
</gene>
<feature type="region of interest" description="Disordered" evidence="1">
    <location>
        <begin position="52"/>
        <end position="90"/>
    </location>
</feature>
<dbReference type="InterPro" id="IPR025326">
    <property type="entry name" value="DUF4232"/>
</dbReference>
<accession>A0ABS5KJF7</accession>
<feature type="domain" description="DUF4232" evidence="3">
    <location>
        <begin position="92"/>
        <end position="211"/>
    </location>
</feature>
<feature type="compositionally biased region" description="Low complexity" evidence="1">
    <location>
        <begin position="69"/>
        <end position="90"/>
    </location>
</feature>
<dbReference type="Proteomes" id="UP000730482">
    <property type="component" value="Unassembled WGS sequence"/>
</dbReference>
<dbReference type="PROSITE" id="PS51257">
    <property type="entry name" value="PROKAR_LIPOPROTEIN"/>
    <property type="match status" value="1"/>
</dbReference>
<keyword evidence="2" id="KW-0732">Signal</keyword>
<evidence type="ECO:0000256" key="2">
    <source>
        <dbReference type="SAM" id="SignalP"/>
    </source>
</evidence>
<reference evidence="4 5" key="1">
    <citation type="submission" date="2020-02" db="EMBL/GenBank/DDBJ databases">
        <title>Acidophilic actinobacteria isolated from forest soil.</title>
        <authorList>
            <person name="Golinska P."/>
        </authorList>
    </citation>
    <scope>NUCLEOTIDE SEQUENCE [LARGE SCALE GENOMIC DNA]</scope>
    <source>
        <strain evidence="4 5">NL8</strain>
    </source>
</reference>